<evidence type="ECO:0000256" key="8">
    <source>
        <dbReference type="ARBA" id="ARBA00023136"/>
    </source>
</evidence>
<keyword evidence="7" id="KW-0626">Porin</keyword>
<organism evidence="10 11">
    <name type="scientific">Janthinobacterium lividum</name>
    <dbReference type="NCBI Taxonomy" id="29581"/>
    <lineage>
        <taxon>Bacteria</taxon>
        <taxon>Pseudomonadati</taxon>
        <taxon>Pseudomonadota</taxon>
        <taxon>Betaproteobacteria</taxon>
        <taxon>Burkholderiales</taxon>
        <taxon>Oxalobacteraceae</taxon>
        <taxon>Janthinobacterium</taxon>
    </lineage>
</organism>
<keyword evidence="4" id="KW-1134">Transmembrane beta strand</keyword>
<dbReference type="GO" id="GO:0015774">
    <property type="term" value="P:polysaccharide transport"/>
    <property type="evidence" value="ECO:0007669"/>
    <property type="project" value="TreeGrafter"/>
</dbReference>
<keyword evidence="9" id="KW-0998">Cell outer membrane</keyword>
<evidence type="ECO:0000256" key="4">
    <source>
        <dbReference type="ARBA" id="ARBA00022452"/>
    </source>
</evidence>
<evidence type="ECO:0000256" key="2">
    <source>
        <dbReference type="ARBA" id="ARBA00007055"/>
    </source>
</evidence>
<keyword evidence="8" id="KW-0472">Membrane</keyword>
<reference evidence="10 11" key="1">
    <citation type="submission" date="2015-06" db="EMBL/GenBank/DDBJ databases">
        <title>Draft genome sequencing of a biphenyl-degrading bacterium, Janthinobacterium lividum MEG1.</title>
        <authorList>
            <person name="Shimodaira J."/>
            <person name="Hatta T."/>
        </authorList>
    </citation>
    <scope>NUCLEOTIDE SEQUENCE [LARGE SCALE GENOMIC DNA]</scope>
    <source>
        <strain evidence="10 11">MEG1</strain>
    </source>
</reference>
<keyword evidence="3" id="KW-0813">Transport</keyword>
<dbReference type="Proteomes" id="UP000179840">
    <property type="component" value="Unassembled WGS sequence"/>
</dbReference>
<evidence type="ECO:0000313" key="11">
    <source>
        <dbReference type="Proteomes" id="UP000179840"/>
    </source>
</evidence>
<evidence type="ECO:0008006" key="12">
    <source>
        <dbReference type="Google" id="ProtNLM"/>
    </source>
</evidence>
<dbReference type="InterPro" id="IPR003192">
    <property type="entry name" value="Porin_LamB"/>
</dbReference>
<dbReference type="Pfam" id="PF02264">
    <property type="entry name" value="LamB"/>
    <property type="match status" value="1"/>
</dbReference>
<dbReference type="GO" id="GO:0015288">
    <property type="term" value="F:porin activity"/>
    <property type="evidence" value="ECO:0007669"/>
    <property type="project" value="UniProtKB-KW"/>
</dbReference>
<dbReference type="GO" id="GO:0015144">
    <property type="term" value="F:carbohydrate transmembrane transporter activity"/>
    <property type="evidence" value="ECO:0007669"/>
    <property type="project" value="TreeGrafter"/>
</dbReference>
<protein>
    <recommendedName>
        <fullName evidence="12">Carbohydrate porin</fullName>
    </recommendedName>
</protein>
<dbReference type="EMBL" id="LFKP01000005">
    <property type="protein sequence ID" value="OHV97779.1"/>
    <property type="molecule type" value="Genomic_DNA"/>
</dbReference>
<comment type="similarity">
    <text evidence="2">Belongs to the porin LamB (TC 1.B.3) family.</text>
</comment>
<dbReference type="GO" id="GO:0009279">
    <property type="term" value="C:cell outer membrane"/>
    <property type="evidence" value="ECO:0007669"/>
    <property type="project" value="UniProtKB-SubCell"/>
</dbReference>
<evidence type="ECO:0000256" key="5">
    <source>
        <dbReference type="ARBA" id="ARBA00022692"/>
    </source>
</evidence>
<evidence type="ECO:0000256" key="6">
    <source>
        <dbReference type="ARBA" id="ARBA00023065"/>
    </source>
</evidence>
<dbReference type="InterPro" id="IPR036998">
    <property type="entry name" value="Porin_LamB_sf"/>
</dbReference>
<evidence type="ECO:0000256" key="3">
    <source>
        <dbReference type="ARBA" id="ARBA00022448"/>
    </source>
</evidence>
<dbReference type="AlphaFoldDB" id="A0A1S1UCM9"/>
<keyword evidence="5" id="KW-0812">Transmembrane</keyword>
<evidence type="ECO:0000256" key="9">
    <source>
        <dbReference type="ARBA" id="ARBA00023237"/>
    </source>
</evidence>
<comment type="subcellular location">
    <subcellularLocation>
        <location evidence="1">Cell outer membrane</location>
        <topology evidence="1">Multi-pass membrane protein</topology>
    </subcellularLocation>
</comment>
<comment type="caution">
    <text evidence="10">The sequence shown here is derived from an EMBL/GenBank/DDBJ whole genome shotgun (WGS) entry which is preliminary data.</text>
</comment>
<dbReference type="GO" id="GO:0046930">
    <property type="term" value="C:pore complex"/>
    <property type="evidence" value="ECO:0007669"/>
    <property type="project" value="UniProtKB-KW"/>
</dbReference>
<dbReference type="PANTHER" id="PTHR38762">
    <property type="entry name" value="CRYPTIC OUTER MEMBRANE PORIN BGLH-RELATED"/>
    <property type="match status" value="1"/>
</dbReference>
<evidence type="ECO:0000256" key="7">
    <source>
        <dbReference type="ARBA" id="ARBA00023114"/>
    </source>
</evidence>
<gene>
    <name evidence="10" type="ORF">AKG95_07170</name>
</gene>
<dbReference type="PANTHER" id="PTHR38762:SF1">
    <property type="entry name" value="CRYPTIC OUTER MEMBRANE PORIN BGLH-RELATED"/>
    <property type="match status" value="1"/>
</dbReference>
<dbReference type="GO" id="GO:0006811">
    <property type="term" value="P:monoatomic ion transport"/>
    <property type="evidence" value="ECO:0007669"/>
    <property type="project" value="UniProtKB-KW"/>
</dbReference>
<keyword evidence="6" id="KW-0406">Ion transport</keyword>
<dbReference type="Gene3D" id="2.40.170.10">
    <property type="entry name" value="Porin, LamB type"/>
    <property type="match status" value="1"/>
</dbReference>
<dbReference type="SUPFAM" id="SSF56935">
    <property type="entry name" value="Porins"/>
    <property type="match status" value="1"/>
</dbReference>
<proteinExistence type="inferred from homology"/>
<sequence length="398" mass="42769">MMLLAVNQVWADDTAGQYFGYFRAGVGANSEHVGGQACFGLPGVPKYRFGNECDTYGEFGYAKELARSANGTSFVATVMSNYYAADSVGNGKNWGLTQMMVEAKNLDFMHGGTVWVGKRYYNRPDVHVIDTQMVGMDGVGAGIDGIPVGPGKFSYAFMRDDNLDPGSTTVVTGSSSATRHQFLYHDVPVNVNGFVNFDATIITANSMLPNATGGYSLSIAHKQAQIFGGDNTLWLQYGAGAGAQKPGQVGRILAGSATTQARIADQLIWRLNSNFTGSLNFIYQRNQQPGGSTTWTSIGTRPTYSLADNVKLVLDIGHDRLTQQVGRAMELTKISFGPVLSAGRGFWDRPELRAIVTYAKWNQAAQAASAPGSTLSSTGVFGTATRGISFDTQVEVWF</sequence>
<accession>A0A1S1UCM9</accession>
<evidence type="ECO:0000256" key="1">
    <source>
        <dbReference type="ARBA" id="ARBA00004571"/>
    </source>
</evidence>
<dbReference type="InterPro" id="IPR050286">
    <property type="entry name" value="G_neg_Bact_CarbUptk_Porin"/>
</dbReference>
<name>A0A1S1UCM9_9BURK</name>
<evidence type="ECO:0000313" key="10">
    <source>
        <dbReference type="EMBL" id="OHV97779.1"/>
    </source>
</evidence>